<reference evidence="2 3" key="1">
    <citation type="journal article" date="2015" name="Microbiology (Mosc.)">
        <title>Genomics of the Weissella cibaria species with an examination of its metabolic traits.</title>
        <authorList>
            <person name="Lynch K.M."/>
            <person name="Lucid A."/>
            <person name="Arendt E.K."/>
            <person name="Sleator R.D."/>
            <person name="Lucey B."/>
            <person name="Coffey A."/>
        </authorList>
    </citation>
    <scope>NUCLEOTIDE SEQUENCE [LARGE SCALE GENOMIC DNA]</scope>
    <source>
        <strain evidence="2 3">AB3b</strain>
    </source>
</reference>
<gene>
    <name evidence="2" type="ORF">ab3b_01345</name>
</gene>
<name>A0A0D1JR85_9LACO</name>
<dbReference type="AlphaFoldDB" id="A0A0D1JR85"/>
<keyword evidence="1" id="KW-1133">Transmembrane helix</keyword>
<evidence type="ECO:0000256" key="1">
    <source>
        <dbReference type="SAM" id="Phobius"/>
    </source>
</evidence>
<sequence>MTMNNLIILVEALWQSGIAPALLILGIGWLSARFARNKRLTALLGIAENAVNWAEVTFDGGQTQKAQAIKMITDYLMKADKAHLFTAKEIDDTIEWAVKEMKEGTVK</sequence>
<evidence type="ECO:0000313" key="3">
    <source>
        <dbReference type="Proteomes" id="UP000032289"/>
    </source>
</evidence>
<accession>A0A0D1JR85</accession>
<feature type="transmembrane region" description="Helical" evidence="1">
    <location>
        <begin position="12"/>
        <end position="32"/>
    </location>
</feature>
<protein>
    <submittedName>
        <fullName evidence="2">Phage holin, LL-H family</fullName>
    </submittedName>
</protein>
<dbReference type="PATRIC" id="fig|137591.24.peg.1315"/>
<organism evidence="2 3">
    <name type="scientific">Weissella cibaria</name>
    <dbReference type="NCBI Taxonomy" id="137591"/>
    <lineage>
        <taxon>Bacteria</taxon>
        <taxon>Bacillati</taxon>
        <taxon>Bacillota</taxon>
        <taxon>Bacilli</taxon>
        <taxon>Lactobacillales</taxon>
        <taxon>Lactobacillaceae</taxon>
        <taxon>Weissella</taxon>
    </lineage>
</organism>
<dbReference type="Proteomes" id="UP000032289">
    <property type="component" value="Unassembled WGS sequence"/>
</dbReference>
<evidence type="ECO:0000313" key="2">
    <source>
        <dbReference type="EMBL" id="KIU23768.1"/>
    </source>
</evidence>
<proteinExistence type="predicted"/>
<dbReference type="RefSeq" id="WP_043941314.1">
    <property type="nucleotide sequence ID" value="NZ_JWHT01000032.1"/>
</dbReference>
<dbReference type="EMBL" id="JWHT01000032">
    <property type="protein sequence ID" value="KIU23768.1"/>
    <property type="molecule type" value="Genomic_DNA"/>
</dbReference>
<keyword evidence="1" id="KW-0812">Transmembrane</keyword>
<keyword evidence="1" id="KW-0472">Membrane</keyword>
<comment type="caution">
    <text evidence="2">The sequence shown here is derived from an EMBL/GenBank/DDBJ whole genome shotgun (WGS) entry which is preliminary data.</text>
</comment>